<sequence length="427" mass="49574">MMKNQHTANTSTKIQDLRSTQFLNRIKKSLYYPTNPVNNYLSLPVIESTAEFITKESGQQLEKLDVEVASRISNAICASPCALVLALLYIERLKNCNPQYLQQVAPSELFLISLMVASKYLHDDGSEDEVVDAAWAISGRLTLSRTIKLEMEFLKAVNWMVSVRQETFWERLRQLEKEVAYREVQKRNWCSYTELNCLMSYSQLITVARSVMLVCCISLTAYVICFLIMFGSTFVLQAITLCCIWFVRTWQIVNLNETNITLCSNIPPSPLIDARSCVFNDEHVMPACSLFGDYKNEDRIGVEIQNADEYVIGHADNTSNNSDVNWQWWLNSTMTWLAEYSSKNFTSQVTKFNDTGSIFSGAKFPFNSTQNERIRNTEDFVLHWQKRLYWILNRLKTHWIELNYSHHKILQSIHSIDFLVQSRRFDR</sequence>
<comment type="similarity">
    <text evidence="1">Belongs to the CNPPD1 family.</text>
</comment>
<dbReference type="PANTHER" id="PTHR15615">
    <property type="match status" value="1"/>
</dbReference>
<keyword evidence="3" id="KW-0812">Transmembrane</keyword>
<evidence type="ECO:0000313" key="5">
    <source>
        <dbReference type="RefSeq" id="XP_014476283.1"/>
    </source>
</evidence>
<dbReference type="RefSeq" id="XP_014476283.1">
    <property type="nucleotide sequence ID" value="XM_014620797.1"/>
</dbReference>
<name>A0A6P3XDN1_DINQU</name>
<dbReference type="CDD" id="cd20557">
    <property type="entry name" value="CYCLIN_ScPCL1-like"/>
    <property type="match status" value="1"/>
</dbReference>
<reference evidence="5" key="1">
    <citation type="submission" date="2025-08" db="UniProtKB">
        <authorList>
            <consortium name="RefSeq"/>
        </authorList>
    </citation>
    <scope>IDENTIFICATION</scope>
</reference>
<keyword evidence="4" id="KW-1185">Reference proteome</keyword>
<evidence type="ECO:0000256" key="3">
    <source>
        <dbReference type="SAM" id="Phobius"/>
    </source>
</evidence>
<evidence type="ECO:0000256" key="1">
    <source>
        <dbReference type="ARBA" id="ARBA00038508"/>
    </source>
</evidence>
<dbReference type="GeneID" id="106745304"/>
<keyword evidence="3" id="KW-1133">Transmembrane helix</keyword>
<dbReference type="KEGG" id="dqu:106745304"/>
<dbReference type="Proteomes" id="UP000515204">
    <property type="component" value="Unplaced"/>
</dbReference>
<keyword evidence="3" id="KW-0472">Membrane</keyword>
<dbReference type="GO" id="GO:0005634">
    <property type="term" value="C:nucleus"/>
    <property type="evidence" value="ECO:0007669"/>
    <property type="project" value="TreeGrafter"/>
</dbReference>
<dbReference type="GO" id="GO:0000307">
    <property type="term" value="C:cyclin-dependent protein kinase holoenzyme complex"/>
    <property type="evidence" value="ECO:0007669"/>
    <property type="project" value="TreeGrafter"/>
</dbReference>
<evidence type="ECO:0000256" key="2">
    <source>
        <dbReference type="ARBA" id="ARBA00040808"/>
    </source>
</evidence>
<accession>A0A6P3XDN1</accession>
<dbReference type="GO" id="GO:0019901">
    <property type="term" value="F:protein kinase binding"/>
    <property type="evidence" value="ECO:0007669"/>
    <property type="project" value="InterPro"/>
</dbReference>
<dbReference type="GO" id="GO:0016538">
    <property type="term" value="F:cyclin-dependent protein serine/threonine kinase regulator activity"/>
    <property type="evidence" value="ECO:0007669"/>
    <property type="project" value="TreeGrafter"/>
</dbReference>
<dbReference type="InterPro" id="IPR013922">
    <property type="entry name" value="Cyclin_PHO80-like"/>
</dbReference>
<dbReference type="PANTHER" id="PTHR15615:SF108">
    <property type="entry name" value="PROTEIN CNPPD1"/>
    <property type="match status" value="1"/>
</dbReference>
<feature type="transmembrane region" description="Helical" evidence="3">
    <location>
        <begin position="219"/>
        <end position="247"/>
    </location>
</feature>
<protein>
    <recommendedName>
        <fullName evidence="2">Protein CNPPD1</fullName>
    </recommendedName>
</protein>
<dbReference type="OrthoDB" id="244495at2759"/>
<evidence type="ECO:0000313" key="4">
    <source>
        <dbReference type="Proteomes" id="UP000515204"/>
    </source>
</evidence>
<dbReference type="Gene3D" id="1.10.472.10">
    <property type="entry name" value="Cyclin-like"/>
    <property type="match status" value="1"/>
</dbReference>
<gene>
    <name evidence="5" type="primary">LOC106745304</name>
</gene>
<dbReference type="AlphaFoldDB" id="A0A6P3XDN1"/>
<organism evidence="4 5">
    <name type="scientific">Dinoponera quadriceps</name>
    <name type="common">South American ant</name>
    <dbReference type="NCBI Taxonomy" id="609295"/>
    <lineage>
        <taxon>Eukaryota</taxon>
        <taxon>Metazoa</taxon>
        <taxon>Ecdysozoa</taxon>
        <taxon>Arthropoda</taxon>
        <taxon>Hexapoda</taxon>
        <taxon>Insecta</taxon>
        <taxon>Pterygota</taxon>
        <taxon>Neoptera</taxon>
        <taxon>Endopterygota</taxon>
        <taxon>Hymenoptera</taxon>
        <taxon>Apocrita</taxon>
        <taxon>Aculeata</taxon>
        <taxon>Formicoidea</taxon>
        <taxon>Formicidae</taxon>
        <taxon>Ponerinae</taxon>
        <taxon>Ponerini</taxon>
        <taxon>Dinoponera</taxon>
    </lineage>
</organism>
<proteinExistence type="inferred from homology"/>